<evidence type="ECO:0000313" key="2">
    <source>
        <dbReference type="EMBL" id="DAG06125.1"/>
    </source>
</evidence>
<evidence type="ECO:0000256" key="1">
    <source>
        <dbReference type="SAM" id="Coils"/>
    </source>
</evidence>
<reference evidence="2" key="1">
    <citation type="journal article" date="2021" name="Proc. Natl. Acad. Sci. U.S.A.">
        <title>A Catalog of Tens of Thousands of Viruses from Human Metagenomes Reveals Hidden Associations with Chronic Diseases.</title>
        <authorList>
            <person name="Tisza M.J."/>
            <person name="Buck C.B."/>
        </authorList>
    </citation>
    <scope>NUCLEOTIDE SEQUENCE</scope>
    <source>
        <strain evidence="2">CtNxi14</strain>
    </source>
</reference>
<keyword evidence="1" id="KW-0175">Coiled coil</keyword>
<sequence>MNDVWIDIGQKFEAMANMGCKPYGFKRVPSNFVFDEDKSVKWNKEQAQKNNDDYDNEVKRLNQEKMKRRDEIYEEIYKTIQEEVGFEISEKKAAKIWEYAYDRGHSAGWYEIIINLEEIEELVKFVLDKKN</sequence>
<accession>A0A8S5VH91</accession>
<organism evidence="2">
    <name type="scientific">Siphoviridae sp. ctNxi14</name>
    <dbReference type="NCBI Taxonomy" id="2825475"/>
    <lineage>
        <taxon>Viruses</taxon>
        <taxon>Duplodnaviria</taxon>
        <taxon>Heunggongvirae</taxon>
        <taxon>Uroviricota</taxon>
        <taxon>Caudoviricetes</taxon>
    </lineage>
</organism>
<proteinExistence type="predicted"/>
<feature type="coiled-coil region" evidence="1">
    <location>
        <begin position="44"/>
        <end position="71"/>
    </location>
</feature>
<name>A0A8S5VH91_9CAUD</name>
<protein>
    <submittedName>
        <fullName evidence="2">Uncharacterized protein</fullName>
    </submittedName>
</protein>
<dbReference type="EMBL" id="BK016266">
    <property type="protein sequence ID" value="DAG06125.1"/>
    <property type="molecule type" value="Genomic_DNA"/>
</dbReference>